<dbReference type="EMBL" id="CADCXV010000785">
    <property type="protein sequence ID" value="CAB0035435.1"/>
    <property type="molecule type" value="Genomic_DNA"/>
</dbReference>
<evidence type="ECO:0000259" key="1">
    <source>
        <dbReference type="Pfam" id="PF10263"/>
    </source>
</evidence>
<gene>
    <name evidence="2" type="ORF">TBRA_LOCUS7332</name>
</gene>
<organism evidence="2 3">
    <name type="scientific">Trichogramma brassicae</name>
    <dbReference type="NCBI Taxonomy" id="86971"/>
    <lineage>
        <taxon>Eukaryota</taxon>
        <taxon>Metazoa</taxon>
        <taxon>Ecdysozoa</taxon>
        <taxon>Arthropoda</taxon>
        <taxon>Hexapoda</taxon>
        <taxon>Insecta</taxon>
        <taxon>Pterygota</taxon>
        <taxon>Neoptera</taxon>
        <taxon>Endopterygota</taxon>
        <taxon>Hymenoptera</taxon>
        <taxon>Apocrita</taxon>
        <taxon>Proctotrupomorpha</taxon>
        <taxon>Chalcidoidea</taxon>
        <taxon>Trichogrammatidae</taxon>
        <taxon>Trichogramma</taxon>
    </lineage>
</organism>
<feature type="domain" description="SprT-like" evidence="1">
    <location>
        <begin position="104"/>
        <end position="190"/>
    </location>
</feature>
<dbReference type="InterPro" id="IPR006640">
    <property type="entry name" value="SprT-like_domain"/>
</dbReference>
<evidence type="ECO:0000313" key="3">
    <source>
        <dbReference type="Proteomes" id="UP000479190"/>
    </source>
</evidence>
<dbReference type="AlphaFoldDB" id="A0A6H5IES1"/>
<keyword evidence="3" id="KW-1185">Reference proteome</keyword>
<protein>
    <recommendedName>
        <fullName evidence="1">SprT-like domain-containing protein</fullName>
    </recommendedName>
</protein>
<name>A0A6H5IES1_9HYME</name>
<reference evidence="2 3" key="1">
    <citation type="submission" date="2020-02" db="EMBL/GenBank/DDBJ databases">
        <authorList>
            <person name="Ferguson B K."/>
        </authorList>
    </citation>
    <scope>NUCLEOTIDE SEQUENCE [LARGE SCALE GENOMIC DNA]</scope>
</reference>
<proteinExistence type="predicted"/>
<accession>A0A6H5IES1</accession>
<evidence type="ECO:0000313" key="2">
    <source>
        <dbReference type="EMBL" id="CAB0035435.1"/>
    </source>
</evidence>
<dbReference type="GO" id="GO:0006974">
    <property type="term" value="P:DNA damage response"/>
    <property type="evidence" value="ECO:0007669"/>
    <property type="project" value="UniProtKB-ARBA"/>
</dbReference>
<dbReference type="Pfam" id="PF10263">
    <property type="entry name" value="SprT-like"/>
    <property type="match status" value="1"/>
</dbReference>
<sequence>MKEETVKGVIDIDSYLIMSTTIRSFNDVAVLTIVNEKLFYKDCENVKALKVLADHVSKMKTNKKLYGGLQFVEGHLANYGDDQIHVVFAVDERATNHIKNLPNYMQFYVNKWPGFTVTMEKNMRSNYGMTHFYKRTVKFSSYLHEKLDSEVLDANIAHELIHVYLWSIHSLDPASHDGEFIDWATELEARTPYKNLLTDLESDELIKLVRTQYNLRCRTCGQEKKPLPRHWQGASSIKVIYD</sequence>
<dbReference type="Proteomes" id="UP000479190">
    <property type="component" value="Unassembled WGS sequence"/>
</dbReference>